<proteinExistence type="predicted"/>
<name>A0A4U5PHS5_STECR</name>
<dbReference type="EMBL" id="AZBU02000002">
    <property type="protein sequence ID" value="TKR96197.1"/>
    <property type="molecule type" value="Genomic_DNA"/>
</dbReference>
<gene>
    <name evidence="1" type="ORF">L596_010252</name>
</gene>
<organism evidence="1 2">
    <name type="scientific">Steinernema carpocapsae</name>
    <name type="common">Entomopathogenic nematode</name>
    <dbReference type="NCBI Taxonomy" id="34508"/>
    <lineage>
        <taxon>Eukaryota</taxon>
        <taxon>Metazoa</taxon>
        <taxon>Ecdysozoa</taxon>
        <taxon>Nematoda</taxon>
        <taxon>Chromadorea</taxon>
        <taxon>Rhabditida</taxon>
        <taxon>Tylenchina</taxon>
        <taxon>Panagrolaimomorpha</taxon>
        <taxon>Strongyloidoidea</taxon>
        <taxon>Steinernematidae</taxon>
        <taxon>Steinernema</taxon>
    </lineage>
</organism>
<dbReference type="Proteomes" id="UP000298663">
    <property type="component" value="Unassembled WGS sequence"/>
</dbReference>
<comment type="caution">
    <text evidence="1">The sequence shown here is derived from an EMBL/GenBank/DDBJ whole genome shotgun (WGS) entry which is preliminary data.</text>
</comment>
<reference evidence="1 2" key="2">
    <citation type="journal article" date="2019" name="G3 (Bethesda)">
        <title>Hybrid Assembly of the Genome of the Entomopathogenic Nematode Steinernema carpocapsae Identifies the X-Chromosome.</title>
        <authorList>
            <person name="Serra L."/>
            <person name="Macchietto M."/>
            <person name="Macias-Munoz A."/>
            <person name="McGill C.J."/>
            <person name="Rodriguez I.M."/>
            <person name="Rodriguez B."/>
            <person name="Murad R."/>
            <person name="Mortazavi A."/>
        </authorList>
    </citation>
    <scope>NUCLEOTIDE SEQUENCE [LARGE SCALE GENOMIC DNA]</scope>
    <source>
        <strain evidence="1 2">ALL</strain>
    </source>
</reference>
<evidence type="ECO:0000313" key="1">
    <source>
        <dbReference type="EMBL" id="TKR96197.1"/>
    </source>
</evidence>
<keyword evidence="2" id="KW-1185">Reference proteome</keyword>
<protein>
    <submittedName>
        <fullName evidence="1">Uncharacterized protein</fullName>
    </submittedName>
</protein>
<evidence type="ECO:0000313" key="2">
    <source>
        <dbReference type="Proteomes" id="UP000298663"/>
    </source>
</evidence>
<dbReference type="AlphaFoldDB" id="A0A4U5PHS5"/>
<accession>A0A4U5PHS5</accession>
<reference evidence="1 2" key="1">
    <citation type="journal article" date="2015" name="Genome Biol.">
        <title>Comparative genomics of Steinernema reveals deeply conserved gene regulatory networks.</title>
        <authorList>
            <person name="Dillman A.R."/>
            <person name="Macchietto M."/>
            <person name="Porter C.F."/>
            <person name="Rogers A."/>
            <person name="Williams B."/>
            <person name="Antoshechkin I."/>
            <person name="Lee M.M."/>
            <person name="Goodwin Z."/>
            <person name="Lu X."/>
            <person name="Lewis E.E."/>
            <person name="Goodrich-Blair H."/>
            <person name="Stock S.P."/>
            <person name="Adams B.J."/>
            <person name="Sternberg P.W."/>
            <person name="Mortazavi A."/>
        </authorList>
    </citation>
    <scope>NUCLEOTIDE SEQUENCE [LARGE SCALE GENOMIC DNA]</scope>
    <source>
        <strain evidence="1 2">ALL</strain>
    </source>
</reference>
<sequence>MHVREEQRPRTVRVMNWNSFIIDMYTRFLSRLGTSDRLETIIYCCCLVALNQQIAKAVGRRFIQPQTD</sequence>